<sequence length="110" mass="12651">MLICKGLFSVIDFETEYYLLNFVLGELLLEACLASLISSLQKFPIYSVFHYFSATWSNYMKPGYISTSKISGISTNQVPSIHLYQHFPLITKLVKWVNSFITFPRNSPLK</sequence>
<evidence type="ECO:0000313" key="1">
    <source>
        <dbReference type="EMBL" id="CAI5772257.1"/>
    </source>
</evidence>
<proteinExistence type="predicted"/>
<evidence type="ECO:0000313" key="2">
    <source>
        <dbReference type="Proteomes" id="UP001178461"/>
    </source>
</evidence>
<gene>
    <name evidence="1" type="ORF">PODLI_1B010707</name>
</gene>
<name>A0AA35K7H6_9SAUR</name>
<keyword evidence="2" id="KW-1185">Reference proteome</keyword>
<dbReference type="EMBL" id="OX395129">
    <property type="protein sequence ID" value="CAI5772257.1"/>
    <property type="molecule type" value="Genomic_DNA"/>
</dbReference>
<dbReference type="Proteomes" id="UP001178461">
    <property type="component" value="Chromosome 4"/>
</dbReference>
<reference evidence="1" key="1">
    <citation type="submission" date="2022-12" db="EMBL/GenBank/DDBJ databases">
        <authorList>
            <person name="Alioto T."/>
            <person name="Alioto T."/>
            <person name="Gomez Garrido J."/>
        </authorList>
    </citation>
    <scope>NUCLEOTIDE SEQUENCE</scope>
</reference>
<accession>A0AA35K7H6</accession>
<protein>
    <submittedName>
        <fullName evidence="1">Uncharacterized protein</fullName>
    </submittedName>
</protein>
<organism evidence="1 2">
    <name type="scientific">Podarcis lilfordi</name>
    <name type="common">Lilford's wall lizard</name>
    <dbReference type="NCBI Taxonomy" id="74358"/>
    <lineage>
        <taxon>Eukaryota</taxon>
        <taxon>Metazoa</taxon>
        <taxon>Chordata</taxon>
        <taxon>Craniata</taxon>
        <taxon>Vertebrata</taxon>
        <taxon>Euteleostomi</taxon>
        <taxon>Lepidosauria</taxon>
        <taxon>Squamata</taxon>
        <taxon>Bifurcata</taxon>
        <taxon>Unidentata</taxon>
        <taxon>Episquamata</taxon>
        <taxon>Laterata</taxon>
        <taxon>Lacertibaenia</taxon>
        <taxon>Lacertidae</taxon>
        <taxon>Podarcis</taxon>
    </lineage>
</organism>
<dbReference type="AlphaFoldDB" id="A0AA35K7H6"/>